<name>A0AAE3A174_9FIRM</name>
<dbReference type="RefSeq" id="WP_022313350.1">
    <property type="nucleotide sequence ID" value="NZ_JAJEPV010000012.1"/>
</dbReference>
<dbReference type="Pfam" id="PF02556">
    <property type="entry name" value="SecB"/>
    <property type="match status" value="1"/>
</dbReference>
<dbReference type="InterPro" id="IPR003708">
    <property type="entry name" value="SecB"/>
</dbReference>
<accession>A0AAE3A174</accession>
<dbReference type="EMBL" id="JAJEPV010000012">
    <property type="protein sequence ID" value="MCC2119228.1"/>
    <property type="molecule type" value="Genomic_DNA"/>
</dbReference>
<gene>
    <name evidence="2" type="ORF">LKD75_06395</name>
</gene>
<keyword evidence="3" id="KW-1185">Reference proteome</keyword>
<reference evidence="2 3" key="1">
    <citation type="submission" date="2021-10" db="EMBL/GenBank/DDBJ databases">
        <title>Anaerobic single-cell dispensing facilitates the cultivation of human gut bacteria.</title>
        <authorList>
            <person name="Afrizal A."/>
        </authorList>
    </citation>
    <scope>NUCLEOTIDE SEQUENCE [LARGE SCALE GENOMIC DNA]</scope>
    <source>
        <strain evidence="2 3">CLA-AA-H273</strain>
    </source>
</reference>
<evidence type="ECO:0000256" key="1">
    <source>
        <dbReference type="ARBA" id="ARBA00009990"/>
    </source>
</evidence>
<sequence length="130" mass="14629">MESAFQFSNPSLTKMEFCINEDFENGRDKEVKMAVNMGIQIDRSKVDNSAKVSLTLEIGKKGASDPFYVCATEMAEFRWPDSLNMGMIEKLLNQNAPSLLLGYLRPIISQITAASPYNAYNLPFIDFSEK</sequence>
<dbReference type="SUPFAM" id="SSF54611">
    <property type="entry name" value="SecB-like"/>
    <property type="match status" value="1"/>
</dbReference>
<comment type="caution">
    <text evidence="2">The sequence shown here is derived from an EMBL/GenBank/DDBJ whole genome shotgun (WGS) entry which is preliminary data.</text>
</comment>
<comment type="similarity">
    <text evidence="1">Belongs to the SecB family.</text>
</comment>
<dbReference type="AlphaFoldDB" id="A0AAE3A174"/>
<evidence type="ECO:0000313" key="2">
    <source>
        <dbReference type="EMBL" id="MCC2119228.1"/>
    </source>
</evidence>
<proteinExistence type="inferred from homology"/>
<dbReference type="InterPro" id="IPR035958">
    <property type="entry name" value="SecB-like_sf"/>
</dbReference>
<evidence type="ECO:0000313" key="3">
    <source>
        <dbReference type="Proteomes" id="UP001197795"/>
    </source>
</evidence>
<dbReference type="GO" id="GO:0015031">
    <property type="term" value="P:protein transport"/>
    <property type="evidence" value="ECO:0007669"/>
    <property type="project" value="InterPro"/>
</dbReference>
<protein>
    <submittedName>
        <fullName evidence="2">Protein-export chaperone SecB</fullName>
    </submittedName>
</protein>
<dbReference type="Gene3D" id="3.10.420.10">
    <property type="entry name" value="SecB-like"/>
    <property type="match status" value="1"/>
</dbReference>
<dbReference type="GO" id="GO:0051262">
    <property type="term" value="P:protein tetramerization"/>
    <property type="evidence" value="ECO:0007669"/>
    <property type="project" value="InterPro"/>
</dbReference>
<organism evidence="2 3">
    <name type="scientific">Waltera acetigignens</name>
    <dbReference type="NCBI Taxonomy" id="2981769"/>
    <lineage>
        <taxon>Bacteria</taxon>
        <taxon>Bacillati</taxon>
        <taxon>Bacillota</taxon>
        <taxon>Clostridia</taxon>
        <taxon>Lachnospirales</taxon>
        <taxon>Lachnospiraceae</taxon>
        <taxon>Waltera</taxon>
    </lineage>
</organism>
<dbReference type="Proteomes" id="UP001197795">
    <property type="component" value="Unassembled WGS sequence"/>
</dbReference>
<dbReference type="GO" id="GO:0051082">
    <property type="term" value="F:unfolded protein binding"/>
    <property type="evidence" value="ECO:0007669"/>
    <property type="project" value="InterPro"/>
</dbReference>